<keyword evidence="3" id="KW-0539">Nucleus</keyword>
<dbReference type="SMART" id="SM00906">
    <property type="entry name" value="Fungal_trans"/>
    <property type="match status" value="1"/>
</dbReference>
<dbReference type="CDD" id="cd12148">
    <property type="entry name" value="fungal_TF_MHR"/>
    <property type="match status" value="1"/>
</dbReference>
<evidence type="ECO:0000256" key="1">
    <source>
        <dbReference type="ARBA" id="ARBA00004123"/>
    </source>
</evidence>
<feature type="region of interest" description="Disordered" evidence="4">
    <location>
        <begin position="985"/>
        <end position="1020"/>
    </location>
</feature>
<dbReference type="PROSITE" id="PS00463">
    <property type="entry name" value="ZN2_CY6_FUNGAL_1"/>
    <property type="match status" value="1"/>
</dbReference>
<keyword evidence="7" id="KW-1185">Reference proteome</keyword>
<accession>A0ABQ0M7Y2</accession>
<dbReference type="SUPFAM" id="SSF57701">
    <property type="entry name" value="Zn2/Cys6 DNA-binding domain"/>
    <property type="match status" value="1"/>
</dbReference>
<gene>
    <name evidence="6" type="ORF">MCHLO_15757</name>
</gene>
<evidence type="ECO:0000256" key="2">
    <source>
        <dbReference type="ARBA" id="ARBA00022723"/>
    </source>
</evidence>
<dbReference type="SMART" id="SM00066">
    <property type="entry name" value="GAL4"/>
    <property type="match status" value="1"/>
</dbReference>
<evidence type="ECO:0000256" key="4">
    <source>
        <dbReference type="SAM" id="MobiDB-lite"/>
    </source>
</evidence>
<evidence type="ECO:0000259" key="5">
    <source>
        <dbReference type="PROSITE" id="PS50048"/>
    </source>
</evidence>
<sequence>MSSIIPTAESPVPSKRKIKEDSETPSAKRQRTRVSFSCGECHRRKQRCDRNSPCGHCISRKVPELCKPYMPGKTDSNDLAARLARVEHIIEVALPQFASLDPRRSIQTDEDARSNPDDQDPRGGSFQSGRWFGNSASGSIAPGSVLEQLEHVVPAEKNGRNMDMVLPPPSDAILDAVQTGLEPSAADNLKTLVQECGVSPHKVAELLQELPPTRMSSTLVDYYFATINWTRYPISERDFRTAFASICEHGANGVNAPADVSFLPLLFAVLAISVRLAPEDIAGDARTRRVTSLRYYWSSRRSLLIAAVIQPDSLDIVLTRLLSARFLTFDRRITECYSQLGAAVKTAQALGLHRDGASMNMDPTMVEYRRRIWSYLYHADRSYALVLGRPNSIQDDYTSTLPPSNNDDDLTSNAIGIRQSLPLSTPTRMTYVILRHQLAAIIGRMVHHFQQVRTGSHYSEVLAIDDELLHFMETLPPHFSLEPDHSLDERLTFIPIHRFLLITEVLFVRNSLHMPYILRKLKSDRPTPYARSRNACFESAMTDFTVRRAFQNTVPKETRESLSNAYREFQTTLIAGIYLVLDPAGLHSVKMHEILDHFVSTHEGIRDLDETTRRELKTIEFLKHKASQMLTQADGPRRILNDPVTNGEEHPAHLLLGLQHSNPATPPSRATPGRGPQSPTFQRLQRESYEDLPTSPITTGSPDDESAQKLLDNWVTGLSNGQIDGAITASWGMPLSDSSGWVGTAPGPTPTGGFITPLPADDSDWNANYWEQIVTRIRANPICCTSSLSWARAATTLVSDSHTSHMQTINRFIYGPTMEERNRQWQSKLRSEQRHLDREMSQLDRATKLARQQVKQHAARGDVKSARILAREVVRSEKQKDKLSVSKARLGSISQQLTQQMAMVKVTGAIQKSTEIMKLSNALVKLPQISQTMREMSMEMTKAGIMSEMMDDTLELEDDDELIEEADEEVDKVLAELTDGKLGMAGSVGALPSLESRLEDEETERTMESYKQQLNGLLSG</sequence>
<feature type="compositionally biased region" description="Polar residues" evidence="4">
    <location>
        <begin position="1009"/>
        <end position="1020"/>
    </location>
</feature>
<dbReference type="Pfam" id="PF04082">
    <property type="entry name" value="Fungal_trans"/>
    <property type="match status" value="1"/>
</dbReference>
<evidence type="ECO:0000313" key="7">
    <source>
        <dbReference type="Proteomes" id="UP000815677"/>
    </source>
</evidence>
<dbReference type="EMBL" id="DF849863">
    <property type="protein sequence ID" value="GAT59473.1"/>
    <property type="molecule type" value="Genomic_DNA"/>
</dbReference>
<feature type="region of interest" description="Disordered" evidence="4">
    <location>
        <begin position="101"/>
        <end position="131"/>
    </location>
</feature>
<dbReference type="InterPro" id="IPR005024">
    <property type="entry name" value="Snf7_fam"/>
</dbReference>
<dbReference type="Proteomes" id="UP000815677">
    <property type="component" value="Unassembled WGS sequence"/>
</dbReference>
<dbReference type="Pfam" id="PF00172">
    <property type="entry name" value="Zn_clus"/>
    <property type="match status" value="1"/>
</dbReference>
<name>A0ABQ0M7Y2_MYCCL</name>
<feature type="domain" description="Zn(2)-C6 fungal-type" evidence="5">
    <location>
        <begin position="37"/>
        <end position="66"/>
    </location>
</feature>
<organism evidence="6 7">
    <name type="scientific">Mycena chlorophos</name>
    <name type="common">Agaric fungus</name>
    <name type="synonym">Agaricus chlorophos</name>
    <dbReference type="NCBI Taxonomy" id="658473"/>
    <lineage>
        <taxon>Eukaryota</taxon>
        <taxon>Fungi</taxon>
        <taxon>Dikarya</taxon>
        <taxon>Basidiomycota</taxon>
        <taxon>Agaricomycotina</taxon>
        <taxon>Agaricomycetes</taxon>
        <taxon>Agaricomycetidae</taxon>
        <taxon>Agaricales</taxon>
        <taxon>Marasmiineae</taxon>
        <taxon>Mycenaceae</taxon>
        <taxon>Mycena</taxon>
    </lineage>
</organism>
<keyword evidence="2" id="KW-0479">Metal-binding</keyword>
<proteinExistence type="predicted"/>
<evidence type="ECO:0000313" key="6">
    <source>
        <dbReference type="EMBL" id="GAT59473.1"/>
    </source>
</evidence>
<dbReference type="CDD" id="cd00067">
    <property type="entry name" value="GAL4"/>
    <property type="match status" value="1"/>
</dbReference>
<feature type="compositionally biased region" description="Basic and acidic residues" evidence="4">
    <location>
        <begin position="101"/>
        <end position="121"/>
    </location>
</feature>
<feature type="region of interest" description="Disordered" evidence="4">
    <location>
        <begin position="1"/>
        <end position="33"/>
    </location>
</feature>
<dbReference type="Gene3D" id="4.10.240.10">
    <property type="entry name" value="Zn(2)-C6 fungal-type DNA-binding domain"/>
    <property type="match status" value="1"/>
</dbReference>
<dbReference type="Gene3D" id="6.10.140.1230">
    <property type="match status" value="1"/>
</dbReference>
<reference evidence="6" key="1">
    <citation type="submission" date="2014-09" db="EMBL/GenBank/DDBJ databases">
        <title>Genome sequence of the luminous mushroom Mycena chlorophos for searching fungal bioluminescence genes.</title>
        <authorList>
            <person name="Tanaka Y."/>
            <person name="Kasuga D."/>
            <person name="Oba Y."/>
            <person name="Hase S."/>
            <person name="Sato K."/>
            <person name="Oba Y."/>
            <person name="Sakakibara Y."/>
        </authorList>
    </citation>
    <scope>NUCLEOTIDE SEQUENCE</scope>
</reference>
<dbReference type="PROSITE" id="PS50048">
    <property type="entry name" value="ZN2_CY6_FUNGAL_2"/>
    <property type="match status" value="1"/>
</dbReference>
<dbReference type="Pfam" id="PF03357">
    <property type="entry name" value="Snf7"/>
    <property type="match status" value="1"/>
</dbReference>
<feature type="region of interest" description="Disordered" evidence="4">
    <location>
        <begin position="658"/>
        <end position="706"/>
    </location>
</feature>
<protein>
    <recommendedName>
        <fullName evidence="5">Zn(2)-C6 fungal-type domain-containing protein</fullName>
    </recommendedName>
</protein>
<dbReference type="InterPro" id="IPR050613">
    <property type="entry name" value="Sec_Metabolite_Reg"/>
</dbReference>
<comment type="subcellular location">
    <subcellularLocation>
        <location evidence="1">Nucleus</location>
    </subcellularLocation>
</comment>
<dbReference type="InterPro" id="IPR007219">
    <property type="entry name" value="XnlR_reg_dom"/>
</dbReference>
<dbReference type="InterPro" id="IPR036864">
    <property type="entry name" value="Zn2-C6_fun-type_DNA-bd_sf"/>
</dbReference>
<dbReference type="PANTHER" id="PTHR31001:SF87">
    <property type="entry name" value="COL-21"/>
    <property type="match status" value="1"/>
</dbReference>
<dbReference type="PANTHER" id="PTHR31001">
    <property type="entry name" value="UNCHARACTERIZED TRANSCRIPTIONAL REGULATORY PROTEIN"/>
    <property type="match status" value="1"/>
</dbReference>
<evidence type="ECO:0000256" key="3">
    <source>
        <dbReference type="ARBA" id="ARBA00023242"/>
    </source>
</evidence>
<dbReference type="InterPro" id="IPR001138">
    <property type="entry name" value="Zn2Cys6_DnaBD"/>
</dbReference>